<organism evidence="1">
    <name type="scientific">Siphoviridae sp. ctTBR23</name>
    <dbReference type="NCBI Taxonomy" id="2825515"/>
    <lineage>
        <taxon>Viruses</taxon>
        <taxon>Duplodnaviria</taxon>
        <taxon>Heunggongvirae</taxon>
        <taxon>Uroviricota</taxon>
        <taxon>Caudoviricetes</taxon>
    </lineage>
</organism>
<sequence>MSEHGTCGIKIDGITIVLNDKKELTANVEKFAQVRITDGNGVVAGLITIEAEGGTPSIHFSGTDTATPIILSGIAAPSFNNDAVNKQYVDAKALPEVTVDDDGKILKVVDGAWAAATAQ</sequence>
<proteinExistence type="predicted"/>
<accession>A0A8S5NZ66</accession>
<dbReference type="EMBL" id="BK015299">
    <property type="protein sequence ID" value="DAE00127.1"/>
    <property type="molecule type" value="Genomic_DNA"/>
</dbReference>
<name>A0A8S5NZ66_9CAUD</name>
<protein>
    <submittedName>
        <fullName evidence="1">Uncharacterized protein</fullName>
    </submittedName>
</protein>
<evidence type="ECO:0000313" key="1">
    <source>
        <dbReference type="EMBL" id="DAE00127.1"/>
    </source>
</evidence>
<reference evidence="1" key="1">
    <citation type="journal article" date="2021" name="Proc. Natl. Acad. Sci. U.S.A.">
        <title>A Catalog of Tens of Thousands of Viruses from Human Metagenomes Reveals Hidden Associations with Chronic Diseases.</title>
        <authorList>
            <person name="Tisza M.J."/>
            <person name="Buck C.B."/>
        </authorList>
    </citation>
    <scope>NUCLEOTIDE SEQUENCE</scope>
    <source>
        <strain evidence="1">CtTBR23</strain>
    </source>
</reference>